<comment type="caution">
    <text evidence="1">The sequence shown here is derived from an EMBL/GenBank/DDBJ whole genome shotgun (WGS) entry which is preliminary data.</text>
</comment>
<dbReference type="EMBL" id="LDAU01000079">
    <property type="protein sequence ID" value="KRX07837.1"/>
    <property type="molecule type" value="Genomic_DNA"/>
</dbReference>
<organism evidence="1 2">
    <name type="scientific">Pseudocohnilembus persalinus</name>
    <name type="common">Ciliate</name>
    <dbReference type="NCBI Taxonomy" id="266149"/>
    <lineage>
        <taxon>Eukaryota</taxon>
        <taxon>Sar</taxon>
        <taxon>Alveolata</taxon>
        <taxon>Ciliophora</taxon>
        <taxon>Intramacronucleata</taxon>
        <taxon>Oligohymenophorea</taxon>
        <taxon>Scuticociliatia</taxon>
        <taxon>Philasterida</taxon>
        <taxon>Pseudocohnilembidae</taxon>
        <taxon>Pseudocohnilembus</taxon>
    </lineage>
</organism>
<proteinExistence type="predicted"/>
<evidence type="ECO:0008006" key="3">
    <source>
        <dbReference type="Google" id="ProtNLM"/>
    </source>
</evidence>
<dbReference type="AlphaFoldDB" id="A0A0V0R0F8"/>
<accession>A0A0V0R0F8</accession>
<reference evidence="1 2" key="1">
    <citation type="journal article" date="2015" name="Sci. Rep.">
        <title>Genome of the facultative scuticociliatosis pathogen Pseudocohnilembus persalinus provides insight into its virulence through horizontal gene transfer.</title>
        <authorList>
            <person name="Xiong J."/>
            <person name="Wang G."/>
            <person name="Cheng J."/>
            <person name="Tian M."/>
            <person name="Pan X."/>
            <person name="Warren A."/>
            <person name="Jiang C."/>
            <person name="Yuan D."/>
            <person name="Miao W."/>
        </authorList>
    </citation>
    <scope>NUCLEOTIDE SEQUENCE [LARGE SCALE GENOMIC DNA]</scope>
    <source>
        <strain evidence="1">36N120E</strain>
    </source>
</reference>
<dbReference type="InParanoid" id="A0A0V0R0F8"/>
<evidence type="ECO:0000313" key="1">
    <source>
        <dbReference type="EMBL" id="KRX07837.1"/>
    </source>
</evidence>
<name>A0A0V0R0F8_PSEPJ</name>
<evidence type="ECO:0000313" key="2">
    <source>
        <dbReference type="Proteomes" id="UP000054937"/>
    </source>
</evidence>
<dbReference type="InterPro" id="IPR032801">
    <property type="entry name" value="PXL2A/B/C"/>
</dbReference>
<gene>
    <name evidence="1" type="ORF">PPERSA_10121</name>
</gene>
<sequence length="161" mass="18729">MILQNNMENLKKLGIPLIVIGSGSGKGGKLFASDASYPPEYVYANPDRKLYKGLKMREGKNIKDITNKEKKKRKQKRSTCCGLLYYFWNRLIRGEQGNIYQLGGTFLVDKNGKLLFEYRASFANDEFEHSEFIQNYLPEIIQKYKNEQNENDKNCKINQLQ</sequence>
<dbReference type="Proteomes" id="UP000054937">
    <property type="component" value="Unassembled WGS sequence"/>
</dbReference>
<dbReference type="Pfam" id="PF13911">
    <property type="entry name" value="AhpC-TSA_2"/>
    <property type="match status" value="1"/>
</dbReference>
<keyword evidence="2" id="KW-1185">Reference proteome</keyword>
<dbReference type="OrthoDB" id="40334at2759"/>
<protein>
    <recommendedName>
        <fullName evidence="3">Thioredoxin-like fold</fullName>
    </recommendedName>
</protein>
<dbReference type="OMA" id="MIRANGF"/>